<dbReference type="EMBL" id="BGPR01000415">
    <property type="protein sequence ID" value="GBM19019.1"/>
    <property type="molecule type" value="Genomic_DNA"/>
</dbReference>
<dbReference type="Proteomes" id="UP000499080">
    <property type="component" value="Unassembled WGS sequence"/>
</dbReference>
<keyword evidence="3" id="KW-1185">Reference proteome</keyword>
<proteinExistence type="predicted"/>
<gene>
    <name evidence="2" type="ORF">AVEN_172490_1</name>
</gene>
<evidence type="ECO:0000313" key="3">
    <source>
        <dbReference type="Proteomes" id="UP000499080"/>
    </source>
</evidence>
<protein>
    <recommendedName>
        <fullName evidence="4">Secreted protein</fullName>
    </recommendedName>
</protein>
<evidence type="ECO:0000313" key="2">
    <source>
        <dbReference type="EMBL" id="GBM19019.1"/>
    </source>
</evidence>
<keyword evidence="1" id="KW-0732">Signal</keyword>
<name>A0A4Y2DS91_ARAVE</name>
<sequence length="128" mass="14784">MKNCLTYLAFISSCWKTLSCYLQSFRSYWVRQLSRCSYDFSSCEELAGRATDVTRVGVIMRDKRRSVMMGGRSRVSTKRCQSLSGLMEGSLSLPHCFNDMTPMTLQLNGVVPIRWLLKGSRKEIKMYR</sequence>
<accession>A0A4Y2DS91</accession>
<dbReference type="AlphaFoldDB" id="A0A4Y2DS91"/>
<evidence type="ECO:0000256" key="1">
    <source>
        <dbReference type="SAM" id="SignalP"/>
    </source>
</evidence>
<feature type="chain" id="PRO_5021355007" description="Secreted protein" evidence="1">
    <location>
        <begin position="20"/>
        <end position="128"/>
    </location>
</feature>
<feature type="signal peptide" evidence="1">
    <location>
        <begin position="1"/>
        <end position="19"/>
    </location>
</feature>
<organism evidence="2 3">
    <name type="scientific">Araneus ventricosus</name>
    <name type="common">Orbweaver spider</name>
    <name type="synonym">Epeira ventricosa</name>
    <dbReference type="NCBI Taxonomy" id="182803"/>
    <lineage>
        <taxon>Eukaryota</taxon>
        <taxon>Metazoa</taxon>
        <taxon>Ecdysozoa</taxon>
        <taxon>Arthropoda</taxon>
        <taxon>Chelicerata</taxon>
        <taxon>Arachnida</taxon>
        <taxon>Araneae</taxon>
        <taxon>Araneomorphae</taxon>
        <taxon>Entelegynae</taxon>
        <taxon>Araneoidea</taxon>
        <taxon>Araneidae</taxon>
        <taxon>Araneus</taxon>
    </lineage>
</organism>
<comment type="caution">
    <text evidence="2">The sequence shown here is derived from an EMBL/GenBank/DDBJ whole genome shotgun (WGS) entry which is preliminary data.</text>
</comment>
<evidence type="ECO:0008006" key="4">
    <source>
        <dbReference type="Google" id="ProtNLM"/>
    </source>
</evidence>
<reference evidence="2 3" key="1">
    <citation type="journal article" date="2019" name="Sci. Rep.">
        <title>Orb-weaving spider Araneus ventricosus genome elucidates the spidroin gene catalogue.</title>
        <authorList>
            <person name="Kono N."/>
            <person name="Nakamura H."/>
            <person name="Ohtoshi R."/>
            <person name="Moran D.A.P."/>
            <person name="Shinohara A."/>
            <person name="Yoshida Y."/>
            <person name="Fujiwara M."/>
            <person name="Mori M."/>
            <person name="Tomita M."/>
            <person name="Arakawa K."/>
        </authorList>
    </citation>
    <scope>NUCLEOTIDE SEQUENCE [LARGE SCALE GENOMIC DNA]</scope>
</reference>